<name>A0A4Z2GBM7_9TELE</name>
<comment type="caution">
    <text evidence="1">The sequence shown here is derived from an EMBL/GenBank/DDBJ whole genome shotgun (WGS) entry which is preliminary data.</text>
</comment>
<evidence type="ECO:0000313" key="1">
    <source>
        <dbReference type="EMBL" id="TNN50124.1"/>
    </source>
</evidence>
<dbReference type="AlphaFoldDB" id="A0A4Z2GBM7"/>
<keyword evidence="2" id="KW-1185">Reference proteome</keyword>
<evidence type="ECO:0000313" key="2">
    <source>
        <dbReference type="Proteomes" id="UP000314294"/>
    </source>
</evidence>
<gene>
    <name evidence="1" type="ORF">EYF80_039668</name>
</gene>
<dbReference type="EMBL" id="SRLO01000630">
    <property type="protein sequence ID" value="TNN50124.1"/>
    <property type="molecule type" value="Genomic_DNA"/>
</dbReference>
<dbReference type="Proteomes" id="UP000314294">
    <property type="component" value="Unassembled WGS sequence"/>
</dbReference>
<reference evidence="1 2" key="1">
    <citation type="submission" date="2019-03" db="EMBL/GenBank/DDBJ databases">
        <title>First draft genome of Liparis tanakae, snailfish: a comprehensive survey of snailfish specific genes.</title>
        <authorList>
            <person name="Kim W."/>
            <person name="Song I."/>
            <person name="Jeong J.-H."/>
            <person name="Kim D."/>
            <person name="Kim S."/>
            <person name="Ryu S."/>
            <person name="Song J.Y."/>
            <person name="Lee S.K."/>
        </authorList>
    </citation>
    <scope>NUCLEOTIDE SEQUENCE [LARGE SCALE GENOMIC DNA]</scope>
    <source>
        <tissue evidence="1">Muscle</tissue>
    </source>
</reference>
<proteinExistence type="predicted"/>
<organism evidence="1 2">
    <name type="scientific">Liparis tanakae</name>
    <name type="common">Tanaka's snailfish</name>
    <dbReference type="NCBI Taxonomy" id="230148"/>
    <lineage>
        <taxon>Eukaryota</taxon>
        <taxon>Metazoa</taxon>
        <taxon>Chordata</taxon>
        <taxon>Craniata</taxon>
        <taxon>Vertebrata</taxon>
        <taxon>Euteleostomi</taxon>
        <taxon>Actinopterygii</taxon>
        <taxon>Neopterygii</taxon>
        <taxon>Teleostei</taxon>
        <taxon>Neoteleostei</taxon>
        <taxon>Acanthomorphata</taxon>
        <taxon>Eupercaria</taxon>
        <taxon>Perciformes</taxon>
        <taxon>Cottioidei</taxon>
        <taxon>Cottales</taxon>
        <taxon>Liparidae</taxon>
        <taxon>Liparis</taxon>
    </lineage>
</organism>
<accession>A0A4Z2GBM7</accession>
<protein>
    <submittedName>
        <fullName evidence="1">Uncharacterized protein</fullName>
    </submittedName>
</protein>
<sequence length="63" mass="6794">MPAVYLHSSASHQSSSRCLCSSHGINTNSPPSSRLMGVFAPRPRGYACVRSRKPTTDSRCVTV</sequence>